<dbReference type="EMBL" id="CP039965">
    <property type="protein sequence ID" value="QCO57777.1"/>
    <property type="molecule type" value="Genomic_DNA"/>
</dbReference>
<gene>
    <name evidence="5" type="ORF">EOK75_19030</name>
</gene>
<evidence type="ECO:0000259" key="3">
    <source>
        <dbReference type="Pfam" id="PF01515"/>
    </source>
</evidence>
<dbReference type="CDD" id="cd03449">
    <property type="entry name" value="R_hydratase"/>
    <property type="match status" value="1"/>
</dbReference>
<dbReference type="InterPro" id="IPR002505">
    <property type="entry name" value="PTA_PTB"/>
</dbReference>
<dbReference type="Pfam" id="PF01575">
    <property type="entry name" value="MaoC_dehydratas"/>
    <property type="match status" value="1"/>
</dbReference>
<dbReference type="NCBIfam" id="NF006045">
    <property type="entry name" value="PRK08190.1"/>
    <property type="match status" value="1"/>
</dbReference>
<dbReference type="AlphaFoldDB" id="A0A4P8EL56"/>
<dbReference type="Gene3D" id="3.10.129.10">
    <property type="entry name" value="Hotdog Thioesterase"/>
    <property type="match status" value="1"/>
</dbReference>
<dbReference type="InterPro" id="IPR002539">
    <property type="entry name" value="MaoC-like_dom"/>
</dbReference>
<dbReference type="PANTHER" id="PTHR43356">
    <property type="entry name" value="PHOSPHATE ACETYLTRANSFERASE"/>
    <property type="match status" value="1"/>
</dbReference>
<evidence type="ECO:0000313" key="5">
    <source>
        <dbReference type="EMBL" id="QCO57777.1"/>
    </source>
</evidence>
<dbReference type="InterPro" id="IPR029069">
    <property type="entry name" value="HotDog_dom_sf"/>
</dbReference>
<protein>
    <submittedName>
        <fullName evidence="5">Bifunctional enoyl-CoA hydratase/phosphate acetyltransferase</fullName>
    </submittedName>
</protein>
<geneLocation type="plasmid" evidence="5 6">
    <name>unnamed1</name>
</geneLocation>
<keyword evidence="6" id="KW-1185">Reference proteome</keyword>
<dbReference type="GO" id="GO:0016746">
    <property type="term" value="F:acyltransferase activity"/>
    <property type="evidence" value="ECO:0007669"/>
    <property type="project" value="UniProtKB-KW"/>
</dbReference>
<dbReference type="SUPFAM" id="SSF54637">
    <property type="entry name" value="Thioesterase/thiol ester dehydrase-isomerase"/>
    <property type="match status" value="1"/>
</dbReference>
<dbReference type="SUPFAM" id="SSF53659">
    <property type="entry name" value="Isocitrate/Isopropylmalate dehydrogenase-like"/>
    <property type="match status" value="1"/>
</dbReference>
<feature type="domain" description="MaoC-like" evidence="4">
    <location>
        <begin position="19"/>
        <end position="113"/>
    </location>
</feature>
<proteinExistence type="predicted"/>
<organism evidence="5 6">
    <name type="scientific">Pseudorhodobacter turbinis</name>
    <dbReference type="NCBI Taxonomy" id="2500533"/>
    <lineage>
        <taxon>Bacteria</taxon>
        <taxon>Pseudomonadati</taxon>
        <taxon>Pseudomonadota</taxon>
        <taxon>Alphaproteobacteria</taxon>
        <taxon>Rhodobacterales</taxon>
        <taxon>Paracoccaceae</taxon>
        <taxon>Pseudorhodobacter</taxon>
    </lineage>
</organism>
<dbReference type="Proteomes" id="UP000298631">
    <property type="component" value="Plasmid unnamed1"/>
</dbReference>
<dbReference type="Pfam" id="PF01515">
    <property type="entry name" value="PTA_PTB"/>
    <property type="match status" value="1"/>
</dbReference>
<evidence type="ECO:0000313" key="6">
    <source>
        <dbReference type="Proteomes" id="UP000298631"/>
    </source>
</evidence>
<feature type="domain" description="Phosphate acetyl/butaryl transferase" evidence="3">
    <location>
        <begin position="239"/>
        <end position="451"/>
    </location>
</feature>
<dbReference type="RefSeq" id="WP_137195585.1">
    <property type="nucleotide sequence ID" value="NZ_CP039965.1"/>
</dbReference>
<dbReference type="Gene3D" id="3.40.718.10">
    <property type="entry name" value="Isopropylmalate Dehydrogenase"/>
    <property type="match status" value="1"/>
</dbReference>
<keyword evidence="1 5" id="KW-0808">Transferase</keyword>
<dbReference type="InterPro" id="IPR050500">
    <property type="entry name" value="Phos_Acetyltrans/Butyryltrans"/>
</dbReference>
<dbReference type="NCBIfam" id="NF008852">
    <property type="entry name" value="PRK11890.1"/>
    <property type="match status" value="1"/>
</dbReference>
<sequence length="465" mass="49267">MQFIENRTFDELKLGDFAEIKRTLKAEDIELFAIMSGDVNPAHVDAEYASSDMFHKVIAHGMWGGALISTVLGTELPGPGTIYLDQSLSFRGAVGVGDTVTVRVTVAEKTEKHHHVTLDCLCTNQNGDVVIKGQALVIAPTTKVRRPRVTLPEVHLHEPGARFNALVKAAADLPPVRTGVVHPCDALSLEGALEAHAKGMIIPVLVGPEAKIRAVAAEINRDLTGIEIVDTPHSHAAAETAVALARAGKVDMLMKGKLHTDELLTPILHKDTGLRTERRMTHIFALDVPNYPKPLFISDAAINIFPDLQAKRDIVQNAIDLAIALGIEVPKVALLSAVETVTSSIPSTLEAAALCKMADRGQITGGLLDGPLAFDNAVSLSAAKAKGIRSEVAGLSDILIVPDLEAGNMVAKQLIYLAGAEAAGIVLGARIPIVLTSRADGVMSRLASTAMAQIFVHHNTIGGLT</sequence>
<evidence type="ECO:0000256" key="1">
    <source>
        <dbReference type="ARBA" id="ARBA00022679"/>
    </source>
</evidence>
<keyword evidence="2" id="KW-0012">Acyltransferase</keyword>
<name>A0A4P8EL56_9RHOB</name>
<evidence type="ECO:0000259" key="4">
    <source>
        <dbReference type="Pfam" id="PF01575"/>
    </source>
</evidence>
<dbReference type="PANTHER" id="PTHR43356:SF2">
    <property type="entry name" value="PHOSPHATE ACETYLTRANSFERASE"/>
    <property type="match status" value="1"/>
</dbReference>
<dbReference type="KEGG" id="pseb:EOK75_19030"/>
<dbReference type="OrthoDB" id="9800237at2"/>
<evidence type="ECO:0000256" key="2">
    <source>
        <dbReference type="ARBA" id="ARBA00023315"/>
    </source>
</evidence>
<accession>A0A4P8EL56</accession>
<reference evidence="5 6" key="1">
    <citation type="submission" date="2019-05" db="EMBL/GenBank/DDBJ databases">
        <title>Pseudorhodobacter turbinis sp. nov., isolated from the gut of the Korean turban shell.</title>
        <authorList>
            <person name="Jeong Y.-S."/>
            <person name="Kang W.-R."/>
            <person name="Bae J.-W."/>
        </authorList>
    </citation>
    <scope>NUCLEOTIDE SEQUENCE [LARGE SCALE GENOMIC DNA]</scope>
    <source>
        <strain evidence="5 6">S12M18</strain>
        <plasmid evidence="5 6">unnamed1</plasmid>
    </source>
</reference>
<keyword evidence="5" id="KW-0614">Plasmid</keyword>